<gene>
    <name evidence="4" type="ORF">TH606_02130</name>
</gene>
<name>A0A177E9B4_9BACT</name>
<dbReference type="STRING" id="1795632.TH606_02130"/>
<protein>
    <submittedName>
        <fullName evidence="4">Hydroxylamine oxidase</fullName>
    </submittedName>
</protein>
<feature type="chain" id="PRO_5008060238" evidence="2">
    <location>
        <begin position="23"/>
        <end position="487"/>
    </location>
</feature>
<dbReference type="RefSeq" id="WP_068541048.1">
    <property type="nucleotide sequence ID" value="NZ_LSFI01000006.1"/>
</dbReference>
<comment type="caution">
    <text evidence="4">The sequence shown here is derived from an EMBL/GenBank/DDBJ whole genome shotgun (WGS) entry which is preliminary data.</text>
</comment>
<dbReference type="Pfam" id="PF13435">
    <property type="entry name" value="Cytochrome_C554"/>
    <property type="match status" value="1"/>
</dbReference>
<dbReference type="InterPro" id="IPR051829">
    <property type="entry name" value="Multiheme_Cytochr_ET"/>
</dbReference>
<organism evidence="4 5">
    <name type="scientific">Thermodesulfatator autotrophicus</name>
    <dbReference type="NCBI Taxonomy" id="1795632"/>
    <lineage>
        <taxon>Bacteria</taxon>
        <taxon>Pseudomonadati</taxon>
        <taxon>Thermodesulfobacteriota</taxon>
        <taxon>Thermodesulfobacteria</taxon>
        <taxon>Thermodesulfobacteriales</taxon>
        <taxon>Thermodesulfatatoraceae</taxon>
        <taxon>Thermodesulfatator</taxon>
    </lineage>
</organism>
<evidence type="ECO:0000313" key="5">
    <source>
        <dbReference type="Proteomes" id="UP000076964"/>
    </source>
</evidence>
<accession>A0A177E9B4</accession>
<keyword evidence="1 2" id="KW-0732">Signal</keyword>
<reference evidence="4 5" key="1">
    <citation type="submission" date="2016-02" db="EMBL/GenBank/DDBJ databases">
        <title>Draft genome sequence of Thermodesulfatator sp. S606.</title>
        <authorList>
            <person name="Lai Q."/>
            <person name="Cao J."/>
            <person name="Dupont S."/>
            <person name="Shao Z."/>
            <person name="Jebbar M."/>
            <person name="Alain K."/>
        </authorList>
    </citation>
    <scope>NUCLEOTIDE SEQUENCE [LARGE SCALE GENOMIC DNA]</scope>
    <source>
        <strain evidence="4 5">S606</strain>
    </source>
</reference>
<proteinExistence type="predicted"/>
<evidence type="ECO:0000256" key="1">
    <source>
        <dbReference type="ARBA" id="ARBA00022729"/>
    </source>
</evidence>
<feature type="signal peptide" evidence="2">
    <location>
        <begin position="1"/>
        <end position="22"/>
    </location>
</feature>
<dbReference type="InterPro" id="IPR023155">
    <property type="entry name" value="Cyt_c-552/4"/>
</dbReference>
<dbReference type="OrthoDB" id="9814800at2"/>
<dbReference type="AlphaFoldDB" id="A0A177E9B4"/>
<sequence length="487" mass="54148">MVRLVPLFLAFWAILGFSTSWAKISEATETCLSCHESVTPGIVADWKKSVHAQILPGDILSKKYNVQVPKKFAGVVVGCAECHTQNHGAHKDTFDHNGFKVHKVVTPRDCATCHPHEVAQYQKNKMSHAYNNLLGNPVYHGLVEASLGPQSFKEGKLIYEKTSNLTKADACLHCHGTKVEVKGKVVRDTDFGEMEFVDLAGWPNNGVGRINPDGSMGSCTSCHPRHGFSIEVARKPYTCSECHKGPDVPGYKVYMVSKHGNIFSSKNHEWNFKPNNWTVGKDFTAPTCAACHISQLVDADGNIIVKRTHQMNDRLAWRIFGLIYAHPQPKDPDTTKIKNKAGLPLPTELTGEPVEGYLISKEEMAKRRATMKKVCLACHAEDWVEGHFAKLDKSIETTNKQTLAATLILLEAWNAGVAKGLPSSIFDEAIEKMWVEQWLFYANSTRYASAMAGADYGAFANGRWYLNKNLQQMLDWLGFLKAAKKAQ</sequence>
<evidence type="ECO:0000313" key="4">
    <source>
        <dbReference type="EMBL" id="OAG28398.1"/>
    </source>
</evidence>
<dbReference type="Gene3D" id="1.10.780.10">
    <property type="entry name" value="Hydroxylamine Oxidoreductase, Chain A, domain 1"/>
    <property type="match status" value="1"/>
</dbReference>
<dbReference type="EMBL" id="LSFI01000006">
    <property type="protein sequence ID" value="OAG28398.1"/>
    <property type="molecule type" value="Genomic_DNA"/>
</dbReference>
<dbReference type="Gene3D" id="1.20.850.10">
    <property type="entry name" value="Hydroxylamine Oxidoreductase, Chain A, domain 2"/>
    <property type="match status" value="1"/>
</dbReference>
<dbReference type="Pfam" id="PF13447">
    <property type="entry name" value="Multi-haem_cyto"/>
    <property type="match status" value="1"/>
</dbReference>
<feature type="domain" description="Cytochrome c-552/4" evidence="3">
    <location>
        <begin position="110"/>
        <end position="192"/>
    </location>
</feature>
<evidence type="ECO:0000256" key="2">
    <source>
        <dbReference type="SAM" id="SignalP"/>
    </source>
</evidence>
<dbReference type="SUPFAM" id="SSF48695">
    <property type="entry name" value="Multiheme cytochromes"/>
    <property type="match status" value="1"/>
</dbReference>
<dbReference type="Proteomes" id="UP000076964">
    <property type="component" value="Unassembled WGS sequence"/>
</dbReference>
<dbReference type="PANTHER" id="PTHR35038">
    <property type="entry name" value="DISSIMILATORY SULFITE REDUCTASE SIRA"/>
    <property type="match status" value="1"/>
</dbReference>
<dbReference type="InterPro" id="IPR036280">
    <property type="entry name" value="Multihaem_cyt_sf"/>
</dbReference>
<evidence type="ECO:0000259" key="3">
    <source>
        <dbReference type="Pfam" id="PF13435"/>
    </source>
</evidence>
<keyword evidence="5" id="KW-1185">Reference proteome</keyword>